<name>A0A814D486_9BILA</name>
<accession>A0A814D486</accession>
<keyword evidence="3" id="KW-0217">Developmental protein</keyword>
<dbReference type="FunFam" id="3.30.450.30:FF:000007">
    <property type="entry name" value="Profilin"/>
    <property type="match status" value="1"/>
</dbReference>
<dbReference type="GO" id="GO:0005938">
    <property type="term" value="C:cell cortex"/>
    <property type="evidence" value="ECO:0007669"/>
    <property type="project" value="TreeGrafter"/>
</dbReference>
<keyword evidence="9" id="KW-0009">Actin-binding</keyword>
<dbReference type="EMBL" id="CAJNOT010000355">
    <property type="protein sequence ID" value="CAF0952049.1"/>
    <property type="molecule type" value="Genomic_DNA"/>
</dbReference>
<dbReference type="InterPro" id="IPR048278">
    <property type="entry name" value="PFN"/>
</dbReference>
<dbReference type="EMBL" id="CAJNOH010000504">
    <property type="protein sequence ID" value="CAF1060737.1"/>
    <property type="molecule type" value="Genomic_DNA"/>
</dbReference>
<dbReference type="Gene3D" id="3.30.450.30">
    <property type="entry name" value="Dynein light chain 2a, cytoplasmic"/>
    <property type="match status" value="1"/>
</dbReference>
<evidence type="ECO:0000256" key="1">
    <source>
        <dbReference type="ARBA" id="ARBA00004496"/>
    </source>
</evidence>
<dbReference type="GO" id="GO:0003785">
    <property type="term" value="F:actin monomer binding"/>
    <property type="evidence" value="ECO:0007669"/>
    <property type="project" value="TreeGrafter"/>
</dbReference>
<evidence type="ECO:0000256" key="6">
    <source>
        <dbReference type="ARBA" id="ARBA00022871"/>
    </source>
</evidence>
<dbReference type="CDD" id="cd00148">
    <property type="entry name" value="PROF"/>
    <property type="match status" value="1"/>
</dbReference>
<dbReference type="SUPFAM" id="SSF55770">
    <property type="entry name" value="Profilin (actin-binding protein)"/>
    <property type="match status" value="1"/>
</dbReference>
<dbReference type="Pfam" id="PF00235">
    <property type="entry name" value="Profilin"/>
    <property type="match status" value="1"/>
</dbReference>
<evidence type="ECO:0000313" key="14">
    <source>
        <dbReference type="Proteomes" id="UP000663870"/>
    </source>
</evidence>
<keyword evidence="7" id="KW-0446">Lipid-binding</keyword>
<evidence type="ECO:0000313" key="13">
    <source>
        <dbReference type="Proteomes" id="UP000663864"/>
    </source>
</evidence>
<dbReference type="AlphaFoldDB" id="A0A814D486"/>
<evidence type="ECO:0000256" key="3">
    <source>
        <dbReference type="ARBA" id="ARBA00022473"/>
    </source>
</evidence>
<dbReference type="InterPro" id="IPR036140">
    <property type="entry name" value="PFN_sf"/>
</dbReference>
<reference evidence="10" key="1">
    <citation type="submission" date="2021-02" db="EMBL/GenBank/DDBJ databases">
        <authorList>
            <person name="Nowell W R."/>
        </authorList>
    </citation>
    <scope>NUCLEOTIDE SEQUENCE</scope>
</reference>
<dbReference type="Proteomes" id="UP000663864">
    <property type="component" value="Unassembled WGS sequence"/>
</dbReference>
<dbReference type="SMART" id="SM00392">
    <property type="entry name" value="PROF"/>
    <property type="match status" value="1"/>
</dbReference>
<dbReference type="GO" id="GO:0008289">
    <property type="term" value="F:lipid binding"/>
    <property type="evidence" value="ECO:0007669"/>
    <property type="project" value="UniProtKB-KW"/>
</dbReference>
<evidence type="ECO:0000313" key="10">
    <source>
        <dbReference type="EMBL" id="CAF0952049.1"/>
    </source>
</evidence>
<protein>
    <recommendedName>
        <fullName evidence="9">Profilin</fullName>
    </recommendedName>
</protein>
<sequence>MNQLQVLLHTALIDSGHIEKCGLLIRDTSQIKTTSVGYKLEQSDVDTLVNAFNQPTLLRKKGLYFNEVYYTCIRADNEAIYAKENNRGLILIKTKVYVLFGTFNDRMNPAIAIEAIEKLGDYFKAKEQQ</sequence>
<keyword evidence="6" id="KW-0744">Spermatogenesis</keyword>
<gene>
    <name evidence="12" type="ORF">JXQ802_LOCUS30851</name>
    <name evidence="11" type="ORF">PYM288_LOCUS17636</name>
    <name evidence="10" type="ORF">ZHD862_LOCUS10064</name>
</gene>
<evidence type="ECO:0000256" key="4">
    <source>
        <dbReference type="ARBA" id="ARBA00022490"/>
    </source>
</evidence>
<comment type="subcellular location">
    <subcellularLocation>
        <location evidence="1">Cytoplasm</location>
    </subcellularLocation>
</comment>
<keyword evidence="14" id="KW-1185">Reference proteome</keyword>
<keyword evidence="4" id="KW-0963">Cytoplasm</keyword>
<dbReference type="Proteomes" id="UP000663870">
    <property type="component" value="Unassembled WGS sequence"/>
</dbReference>
<dbReference type="GO" id="GO:0007283">
    <property type="term" value="P:spermatogenesis"/>
    <property type="evidence" value="ECO:0007669"/>
    <property type="project" value="UniProtKB-KW"/>
</dbReference>
<dbReference type="InterPro" id="IPR005455">
    <property type="entry name" value="PFN_euk"/>
</dbReference>
<dbReference type="PANTHER" id="PTHR11604:SF2">
    <property type="entry name" value="PROFILIN-4"/>
    <property type="match status" value="1"/>
</dbReference>
<keyword evidence="5" id="KW-0221">Differentiation</keyword>
<comment type="function">
    <text evidence="8">Involved in male fertility. Required for manchette development and acrosome biogenesis during spermiogenesis. Binds in vitro to phospholipids, including phosphatidylinositol 3-phosphate (PtdIns(3)P), phosphatidylinositol 4,5-bisphosphate (PtdIns(4,5)P2), phosphatidylinositol 4-phosphate (PtdIns(4)P) and phosphatidic acid (PA). Contrary to other profilin family members, does not bind to actin in vitro.</text>
</comment>
<dbReference type="EMBL" id="CAJNOL010001274">
    <property type="protein sequence ID" value="CAF1326887.1"/>
    <property type="molecule type" value="Genomic_DNA"/>
</dbReference>
<evidence type="ECO:0000256" key="8">
    <source>
        <dbReference type="ARBA" id="ARBA00059169"/>
    </source>
</evidence>
<evidence type="ECO:0000313" key="12">
    <source>
        <dbReference type="EMBL" id="CAF1326887.1"/>
    </source>
</evidence>
<evidence type="ECO:0000256" key="7">
    <source>
        <dbReference type="ARBA" id="ARBA00023121"/>
    </source>
</evidence>
<dbReference type="GO" id="GO:0030154">
    <property type="term" value="P:cell differentiation"/>
    <property type="evidence" value="ECO:0007669"/>
    <property type="project" value="UniProtKB-KW"/>
</dbReference>
<evidence type="ECO:0000313" key="11">
    <source>
        <dbReference type="EMBL" id="CAF1060737.1"/>
    </source>
</evidence>
<evidence type="ECO:0000256" key="9">
    <source>
        <dbReference type="RuleBase" id="RU003909"/>
    </source>
</evidence>
<comment type="similarity">
    <text evidence="2 9">Belongs to the profilin family.</text>
</comment>
<comment type="caution">
    <text evidence="10">The sequence shown here is derived from an EMBL/GenBank/DDBJ whole genome shotgun (WGS) entry which is preliminary data.</text>
</comment>
<evidence type="ECO:0000256" key="5">
    <source>
        <dbReference type="ARBA" id="ARBA00022782"/>
    </source>
</evidence>
<evidence type="ECO:0000256" key="2">
    <source>
        <dbReference type="ARBA" id="ARBA00010058"/>
    </source>
</evidence>
<organism evidence="10 13">
    <name type="scientific">Rotaria sordida</name>
    <dbReference type="NCBI Taxonomy" id="392033"/>
    <lineage>
        <taxon>Eukaryota</taxon>
        <taxon>Metazoa</taxon>
        <taxon>Spiralia</taxon>
        <taxon>Gnathifera</taxon>
        <taxon>Rotifera</taxon>
        <taxon>Eurotatoria</taxon>
        <taxon>Bdelloidea</taxon>
        <taxon>Philodinida</taxon>
        <taxon>Philodinidae</taxon>
        <taxon>Rotaria</taxon>
    </lineage>
</organism>
<dbReference type="PANTHER" id="PTHR11604">
    <property type="entry name" value="PROFILIN"/>
    <property type="match status" value="1"/>
</dbReference>
<proteinExistence type="inferred from homology"/>
<dbReference type="Proteomes" id="UP000663854">
    <property type="component" value="Unassembled WGS sequence"/>
</dbReference>